<sequence length="138" mass="15587">MEMQGKQKYDDYREAVAQLPNTYIPVDEEFLQKYQVEIDAIKEFLSDKGGLHHLAVEGEFHTLCRVPSKEILSSASERAKKLDPIESDIDFVQRCLVYPSAEIFRGWINSGAPGLAAAISRKLFDLAKVNQEAISKKL</sequence>
<dbReference type="Proteomes" id="UP000018720">
    <property type="component" value="Unassembled WGS sequence"/>
</dbReference>
<evidence type="ECO:0000313" key="2">
    <source>
        <dbReference type="Proteomes" id="UP000018720"/>
    </source>
</evidence>
<dbReference type="RefSeq" id="WP_008590002.1">
    <property type="nucleotide sequence ID" value="NZ_AHOM02000004.1"/>
</dbReference>
<proteinExistence type="predicted"/>
<protein>
    <submittedName>
        <fullName evidence="1">Uncharacterized protein</fullName>
    </submittedName>
</protein>
<dbReference type="EMBL" id="AHOM02000004">
    <property type="protein sequence ID" value="EJZ42686.1"/>
    <property type="molecule type" value="Genomic_DNA"/>
</dbReference>
<dbReference type="NCBIfam" id="NF047505">
    <property type="entry name" value="LIC_10177_fam"/>
    <property type="match status" value="1"/>
</dbReference>
<reference evidence="1 2" key="1">
    <citation type="submission" date="2012-08" db="EMBL/GenBank/DDBJ databases">
        <authorList>
            <person name="Harkins D.M."/>
            <person name="Durkin A.S."/>
            <person name="Selengut J.D."/>
            <person name="Sanka R."/>
            <person name="DePew J."/>
            <person name="Purushe J."/>
            <person name="Matthias M.A."/>
            <person name="Vinetz J.M."/>
            <person name="Sutton G.G."/>
            <person name="Nelson W.C."/>
            <person name="Fouts D.E."/>
        </authorList>
    </citation>
    <scope>NUCLEOTIDE SEQUENCE [LARGE SCALE GENOMIC DNA]</scope>
    <source>
        <strain evidence="1 2">MMD4847</strain>
    </source>
</reference>
<comment type="caution">
    <text evidence="1">The sequence shown here is derived from an EMBL/GenBank/DDBJ whole genome shotgun (WGS) entry which is preliminary data.</text>
</comment>
<keyword evidence="2" id="KW-1185">Reference proteome</keyword>
<accession>A0ABN0HB23</accession>
<organism evidence="1 2">
    <name type="scientific">Leptospira licerasiae str. MMD4847</name>
    <dbReference type="NCBI Taxonomy" id="1049971"/>
    <lineage>
        <taxon>Bacteria</taxon>
        <taxon>Pseudomonadati</taxon>
        <taxon>Spirochaetota</taxon>
        <taxon>Spirochaetia</taxon>
        <taxon>Leptospirales</taxon>
        <taxon>Leptospiraceae</taxon>
        <taxon>Leptospira</taxon>
    </lineage>
</organism>
<gene>
    <name evidence="1" type="ORF">LEP1GSC178_3607</name>
</gene>
<name>A0ABN0HB23_9LEPT</name>
<evidence type="ECO:0000313" key="1">
    <source>
        <dbReference type="EMBL" id="EJZ42686.1"/>
    </source>
</evidence>